<sequence>KYNRGRIIQGQWVFGAIERISRRIFVIPIKNRSAATLFTIIQKYVAPGTIIHSYCWKGYNSLNELNYIHQTVNHSQNFVN</sequence>
<feature type="domain" description="ISXO2-like transposase" evidence="1">
    <location>
        <begin position="8"/>
        <end position="76"/>
    </location>
</feature>
<accession>E2B6S7</accession>
<evidence type="ECO:0000259" key="1">
    <source>
        <dbReference type="Pfam" id="PF12762"/>
    </source>
</evidence>
<gene>
    <name evidence="2" type="ORF">EAI_12376</name>
</gene>
<evidence type="ECO:0000313" key="3">
    <source>
        <dbReference type="Proteomes" id="UP000008237"/>
    </source>
</evidence>
<dbReference type="OrthoDB" id="7552155at2759"/>
<feature type="non-terminal residue" evidence="2">
    <location>
        <position position="1"/>
    </location>
</feature>
<dbReference type="AlphaFoldDB" id="E2B6S7"/>
<dbReference type="PANTHER" id="PTHR47163">
    <property type="entry name" value="DDE_TNP_IS1595 DOMAIN-CONTAINING PROTEIN"/>
    <property type="match status" value="1"/>
</dbReference>
<keyword evidence="3" id="KW-1185">Reference proteome</keyword>
<feature type="non-terminal residue" evidence="2">
    <location>
        <position position="80"/>
    </location>
</feature>
<dbReference type="InParanoid" id="E2B6S7"/>
<proteinExistence type="predicted"/>
<dbReference type="STRING" id="610380.E2B6S7"/>
<dbReference type="Pfam" id="PF12762">
    <property type="entry name" value="DDE_Tnp_IS1595"/>
    <property type="match status" value="1"/>
</dbReference>
<protein>
    <recommendedName>
        <fullName evidence="1">ISXO2-like transposase domain-containing protein</fullName>
    </recommendedName>
</protein>
<dbReference type="InterPro" id="IPR024445">
    <property type="entry name" value="Tnp_ISXO2-like"/>
</dbReference>
<dbReference type="Proteomes" id="UP000008237">
    <property type="component" value="Unassembled WGS sequence"/>
</dbReference>
<organism evidence="3">
    <name type="scientific">Harpegnathos saltator</name>
    <name type="common">Jerdon's jumping ant</name>
    <dbReference type="NCBI Taxonomy" id="610380"/>
    <lineage>
        <taxon>Eukaryota</taxon>
        <taxon>Metazoa</taxon>
        <taxon>Ecdysozoa</taxon>
        <taxon>Arthropoda</taxon>
        <taxon>Hexapoda</taxon>
        <taxon>Insecta</taxon>
        <taxon>Pterygota</taxon>
        <taxon>Neoptera</taxon>
        <taxon>Endopterygota</taxon>
        <taxon>Hymenoptera</taxon>
        <taxon>Apocrita</taxon>
        <taxon>Aculeata</taxon>
        <taxon>Formicoidea</taxon>
        <taxon>Formicidae</taxon>
        <taxon>Ponerinae</taxon>
        <taxon>Ponerini</taxon>
        <taxon>Harpegnathos</taxon>
    </lineage>
</organism>
<dbReference type="InterPro" id="IPR053164">
    <property type="entry name" value="IS1016-like_transposase"/>
</dbReference>
<reference evidence="2 3" key="1">
    <citation type="journal article" date="2010" name="Science">
        <title>Genomic comparison of the ants Camponotus floridanus and Harpegnathos saltator.</title>
        <authorList>
            <person name="Bonasio R."/>
            <person name="Zhang G."/>
            <person name="Ye C."/>
            <person name="Mutti N.S."/>
            <person name="Fang X."/>
            <person name="Qin N."/>
            <person name="Donahue G."/>
            <person name="Yang P."/>
            <person name="Li Q."/>
            <person name="Li C."/>
            <person name="Zhang P."/>
            <person name="Huang Z."/>
            <person name="Berger S.L."/>
            <person name="Reinberg D."/>
            <person name="Wang J."/>
            <person name="Liebig J."/>
        </authorList>
    </citation>
    <scope>NUCLEOTIDE SEQUENCE [LARGE SCALE GENOMIC DNA]</scope>
    <source>
        <strain evidence="2 3">R22 G/1</strain>
    </source>
</reference>
<evidence type="ECO:0000313" key="2">
    <source>
        <dbReference type="EMBL" id="EFN88602.1"/>
    </source>
</evidence>
<dbReference type="EMBL" id="GL446007">
    <property type="protein sequence ID" value="EFN88602.1"/>
    <property type="molecule type" value="Genomic_DNA"/>
</dbReference>
<name>E2B6S7_HARSA</name>
<dbReference type="PANTHER" id="PTHR47163:SF2">
    <property type="entry name" value="SI:DKEY-17M8.2"/>
    <property type="match status" value="1"/>
</dbReference>
<dbReference type="OMA" id="SEICIFK"/>